<evidence type="ECO:0000256" key="6">
    <source>
        <dbReference type="SAM" id="MobiDB-lite"/>
    </source>
</evidence>
<keyword evidence="3" id="KW-0805">Transcription regulation</keyword>
<sequence>MNRSNGDVADRSKTSGSDFLQLNVGDAPAGGLSDWLARRLRLAISDGRLPVGSRLPATRVLAGELRVSRGVVTEAYHRLIEDGHVAGRGRGGTVVVAAPVSAPAAGGPRETVDPPSTSALFVAAPGADVYDALRAAPARIDLTPGMPDLAAFPRTAWLRAERTVVGGLAPSDFGYGDPRGTPALRHAVANWLARNRGIRADPDQVVIVAGTAQAFGLLAQVLRDDGIREVAVEDPGSLGARQHLNHWHLEAPPIPVDADGIRVDALRAQGAPVVLLTPAHQFPTGVVLGGERRRDLMRWADTEGGLIIEDDYDAEHRYDRPPVPALRSMLAEHVCYAGSVSKLLAPALRVGWVLAPPKYRDALVDAKRFADLGNAVLPQLVLAELMESGGMERQLRFLRPRHRRRRDAMIDAIGTHLPGAAVHGAAAGLHLTITFDAGFADVDLAAAALACGVKVQPLSWHSQRPTRPGLVLGYAARTPTEIGEGIATIGDALRRLSRSRHLTDDTRR</sequence>
<dbReference type="PANTHER" id="PTHR46577:SF1">
    <property type="entry name" value="HTH-TYPE TRANSCRIPTIONAL REGULATORY PROTEIN GABR"/>
    <property type="match status" value="1"/>
</dbReference>
<evidence type="ECO:0000256" key="3">
    <source>
        <dbReference type="ARBA" id="ARBA00023015"/>
    </source>
</evidence>
<dbReference type="SUPFAM" id="SSF53383">
    <property type="entry name" value="PLP-dependent transferases"/>
    <property type="match status" value="1"/>
</dbReference>
<dbReference type="InterPro" id="IPR004839">
    <property type="entry name" value="Aminotransferase_I/II_large"/>
</dbReference>
<evidence type="ECO:0000256" key="5">
    <source>
        <dbReference type="ARBA" id="ARBA00023163"/>
    </source>
</evidence>
<evidence type="ECO:0000256" key="2">
    <source>
        <dbReference type="ARBA" id="ARBA00022898"/>
    </source>
</evidence>
<dbReference type="SUPFAM" id="SSF46785">
    <property type="entry name" value="Winged helix' DNA-binding domain"/>
    <property type="match status" value="1"/>
</dbReference>
<dbReference type="STRING" id="159449.B4N89_41900"/>
<name>A0A1T3NJU5_9ACTN</name>
<evidence type="ECO:0000313" key="8">
    <source>
        <dbReference type="EMBL" id="OPC77119.1"/>
    </source>
</evidence>
<reference evidence="8 9" key="1">
    <citation type="submission" date="2017-03" db="EMBL/GenBank/DDBJ databases">
        <title>Draft genome sequence of Streptomyces scabrisporus NF3, endophyte isolated from Amphipterygium adstringens.</title>
        <authorList>
            <person name="Vazquez M."/>
            <person name="Ceapa C.D."/>
            <person name="Rodriguez Luna D."/>
            <person name="Sanchez Esquivel S."/>
        </authorList>
    </citation>
    <scope>NUCLEOTIDE SEQUENCE [LARGE SCALE GENOMIC DNA]</scope>
    <source>
        <strain evidence="8 9">NF3</strain>
    </source>
</reference>
<dbReference type="PANTHER" id="PTHR46577">
    <property type="entry name" value="HTH-TYPE TRANSCRIPTIONAL REGULATORY PROTEIN GABR"/>
    <property type="match status" value="1"/>
</dbReference>
<comment type="caution">
    <text evidence="8">The sequence shown here is derived from an EMBL/GenBank/DDBJ whole genome shotgun (WGS) entry which is preliminary data.</text>
</comment>
<dbReference type="Pfam" id="PF00392">
    <property type="entry name" value="GntR"/>
    <property type="match status" value="1"/>
</dbReference>
<dbReference type="GO" id="GO:0030170">
    <property type="term" value="F:pyridoxal phosphate binding"/>
    <property type="evidence" value="ECO:0007669"/>
    <property type="project" value="InterPro"/>
</dbReference>
<dbReference type="InterPro" id="IPR036388">
    <property type="entry name" value="WH-like_DNA-bd_sf"/>
</dbReference>
<feature type="domain" description="HTH gntR-type" evidence="7">
    <location>
        <begin position="30"/>
        <end position="98"/>
    </location>
</feature>
<evidence type="ECO:0000259" key="7">
    <source>
        <dbReference type="PROSITE" id="PS50949"/>
    </source>
</evidence>
<dbReference type="RefSeq" id="WP_078981877.1">
    <property type="nucleotide sequence ID" value="NZ_MWQN01000004.1"/>
</dbReference>
<comment type="similarity">
    <text evidence="1">In the C-terminal section; belongs to the class-I pyridoxal-phosphate-dependent aminotransferase family.</text>
</comment>
<dbReference type="Proteomes" id="UP000190037">
    <property type="component" value="Unassembled WGS sequence"/>
</dbReference>
<dbReference type="GO" id="GO:0003677">
    <property type="term" value="F:DNA binding"/>
    <property type="evidence" value="ECO:0007669"/>
    <property type="project" value="UniProtKB-KW"/>
</dbReference>
<keyword evidence="2" id="KW-0663">Pyridoxal phosphate</keyword>
<feature type="region of interest" description="Disordered" evidence="6">
    <location>
        <begin position="1"/>
        <end position="20"/>
    </location>
</feature>
<dbReference type="InterPro" id="IPR015421">
    <property type="entry name" value="PyrdxlP-dep_Trfase_major"/>
</dbReference>
<keyword evidence="4" id="KW-0238">DNA-binding</keyword>
<dbReference type="CDD" id="cd00609">
    <property type="entry name" value="AAT_like"/>
    <property type="match status" value="1"/>
</dbReference>
<dbReference type="OrthoDB" id="594134at2"/>
<dbReference type="EMBL" id="MWQN01000004">
    <property type="protein sequence ID" value="OPC77119.1"/>
    <property type="molecule type" value="Genomic_DNA"/>
</dbReference>
<dbReference type="SMART" id="SM00345">
    <property type="entry name" value="HTH_GNTR"/>
    <property type="match status" value="1"/>
</dbReference>
<dbReference type="Pfam" id="PF00155">
    <property type="entry name" value="Aminotran_1_2"/>
    <property type="match status" value="1"/>
</dbReference>
<dbReference type="InterPro" id="IPR051446">
    <property type="entry name" value="HTH_trans_reg/aminotransferase"/>
</dbReference>
<dbReference type="CDD" id="cd07377">
    <property type="entry name" value="WHTH_GntR"/>
    <property type="match status" value="1"/>
</dbReference>
<dbReference type="Gene3D" id="1.10.10.10">
    <property type="entry name" value="Winged helix-like DNA-binding domain superfamily/Winged helix DNA-binding domain"/>
    <property type="match status" value="1"/>
</dbReference>
<proteinExistence type="inferred from homology"/>
<dbReference type="Gene3D" id="3.40.640.10">
    <property type="entry name" value="Type I PLP-dependent aspartate aminotransferase-like (Major domain)"/>
    <property type="match status" value="1"/>
</dbReference>
<dbReference type="InterPro" id="IPR000524">
    <property type="entry name" value="Tscrpt_reg_HTH_GntR"/>
</dbReference>
<dbReference type="InterPro" id="IPR015424">
    <property type="entry name" value="PyrdxlP-dep_Trfase"/>
</dbReference>
<organism evidence="8 9">
    <name type="scientific">Embleya scabrispora</name>
    <dbReference type="NCBI Taxonomy" id="159449"/>
    <lineage>
        <taxon>Bacteria</taxon>
        <taxon>Bacillati</taxon>
        <taxon>Actinomycetota</taxon>
        <taxon>Actinomycetes</taxon>
        <taxon>Kitasatosporales</taxon>
        <taxon>Streptomycetaceae</taxon>
        <taxon>Embleya</taxon>
    </lineage>
</organism>
<dbReference type="GO" id="GO:0003700">
    <property type="term" value="F:DNA-binding transcription factor activity"/>
    <property type="evidence" value="ECO:0007669"/>
    <property type="project" value="InterPro"/>
</dbReference>
<evidence type="ECO:0000256" key="4">
    <source>
        <dbReference type="ARBA" id="ARBA00023125"/>
    </source>
</evidence>
<keyword evidence="9" id="KW-1185">Reference proteome</keyword>
<keyword evidence="5" id="KW-0804">Transcription</keyword>
<dbReference type="InterPro" id="IPR036390">
    <property type="entry name" value="WH_DNA-bd_sf"/>
</dbReference>
<accession>A0A1T3NJU5</accession>
<dbReference type="AlphaFoldDB" id="A0A1T3NJU5"/>
<protein>
    <submittedName>
        <fullName evidence="8">GntR family transcriptional regulator</fullName>
    </submittedName>
</protein>
<dbReference type="PROSITE" id="PS50949">
    <property type="entry name" value="HTH_GNTR"/>
    <property type="match status" value="1"/>
</dbReference>
<evidence type="ECO:0000313" key="9">
    <source>
        <dbReference type="Proteomes" id="UP000190037"/>
    </source>
</evidence>
<gene>
    <name evidence="8" type="ORF">B4N89_41900</name>
</gene>
<evidence type="ECO:0000256" key="1">
    <source>
        <dbReference type="ARBA" id="ARBA00005384"/>
    </source>
</evidence>